<organism evidence="1 2">
    <name type="scientific">Haloferax mediterranei (strain ATCC 33500 / DSM 1411 / JCM 8866 / NBRC 14739 / NCIMB 2177 / R-4)</name>
    <name type="common">Halobacterium mediterranei</name>
    <dbReference type="NCBI Taxonomy" id="523841"/>
    <lineage>
        <taxon>Archaea</taxon>
        <taxon>Methanobacteriati</taxon>
        <taxon>Methanobacteriota</taxon>
        <taxon>Stenosarchaea group</taxon>
        <taxon>Halobacteria</taxon>
        <taxon>Halobacteriales</taxon>
        <taxon>Haloferacaceae</taxon>
        <taxon>Haloferax</taxon>
    </lineage>
</organism>
<reference evidence="1 2" key="1">
    <citation type="journal article" date="2012" name="J. Bacteriol.">
        <title>Complete genome sequence of the metabolically versatile halophilic archaeon Haloferax mediterranei, a poly(3-hydroxybutyrate-co-3-hydroxyvalerate) producer.</title>
        <authorList>
            <person name="Han J."/>
            <person name="Zhang F."/>
            <person name="Hou J."/>
            <person name="Liu X."/>
            <person name="Li M."/>
            <person name="Liu H."/>
            <person name="Cai L."/>
            <person name="Zhang B."/>
            <person name="Chen Y."/>
            <person name="Zhou J."/>
            <person name="Hu S."/>
            <person name="Xiang H."/>
        </authorList>
    </citation>
    <scope>NUCLEOTIDE SEQUENCE [LARGE SCALE GENOMIC DNA]</scope>
    <source>
        <strain evidence="2">ATCC 33500 / DSM 1411 / JCM 8866 / NBRC 14739 / NCIMB 2177 / R-4</strain>
    </source>
</reference>
<gene>
    <name evidence="1" type="ordered locus">HFX_2411</name>
</gene>
<dbReference type="RefSeq" id="WP_014732493.1">
    <property type="nucleotide sequence ID" value="NC_017941.2"/>
</dbReference>
<evidence type="ECO:0000313" key="1">
    <source>
        <dbReference type="EMBL" id="AFK20096.1"/>
    </source>
</evidence>
<dbReference type="Proteomes" id="UP000006469">
    <property type="component" value="Chromosome"/>
</dbReference>
<sequence length="80" mass="9123">MRAFFSCSDGQYYSDVQIWERLENDVWHVCCWDPEDGSEWVETNEGTLLHLVPVAEEQLPHTVTTESVDGGQIVVARSHS</sequence>
<evidence type="ECO:0000313" key="2">
    <source>
        <dbReference type="Proteomes" id="UP000006469"/>
    </source>
</evidence>
<protein>
    <submittedName>
        <fullName evidence="1">Uncharacterized protein</fullName>
    </submittedName>
</protein>
<name>I3R786_HALMT</name>
<dbReference type="HOGENOM" id="CLU_2678751_0_0_2"/>
<dbReference type="EMBL" id="CP001868">
    <property type="protein sequence ID" value="AFK20096.1"/>
    <property type="molecule type" value="Genomic_DNA"/>
</dbReference>
<dbReference type="eggNOG" id="arCOG10859">
    <property type="taxonomic scope" value="Archaea"/>
</dbReference>
<dbReference type="GeneID" id="40157699"/>
<dbReference type="OrthoDB" id="304698at2157"/>
<dbReference type="AlphaFoldDB" id="I3R786"/>
<dbReference type="STRING" id="523841.HFX_2411"/>
<dbReference type="KEGG" id="hme:HFX_2411"/>
<proteinExistence type="predicted"/>
<accession>I3R786</accession>